<name>A0A1H6MGT7_9FLAO</name>
<protein>
    <submittedName>
        <fullName evidence="1">Putative signal transducing protein</fullName>
    </submittedName>
</protein>
<reference evidence="1 2" key="1">
    <citation type="submission" date="2016-10" db="EMBL/GenBank/DDBJ databases">
        <authorList>
            <person name="de Groot N.N."/>
        </authorList>
    </citation>
    <scope>NUCLEOTIDE SEQUENCE [LARGE SCALE GENOMIC DNA]</scope>
    <source>
        <strain evidence="1 2">CGMCC 1.10825</strain>
    </source>
</reference>
<dbReference type="EMBL" id="FNXE01000056">
    <property type="protein sequence ID" value="SEI00815.1"/>
    <property type="molecule type" value="Genomic_DNA"/>
</dbReference>
<keyword evidence="2" id="KW-1185">Reference proteome</keyword>
<evidence type="ECO:0000313" key="2">
    <source>
        <dbReference type="Proteomes" id="UP000199634"/>
    </source>
</evidence>
<dbReference type="SUPFAM" id="SSF54913">
    <property type="entry name" value="GlnB-like"/>
    <property type="match status" value="1"/>
</dbReference>
<proteinExistence type="predicted"/>
<dbReference type="STRING" id="1159016.SAMN02927937_02697"/>
<dbReference type="Proteomes" id="UP000199634">
    <property type="component" value="Unassembled WGS sequence"/>
</dbReference>
<gene>
    <name evidence="1" type="ORF">SAMN02927937_02697</name>
</gene>
<evidence type="ECO:0000313" key="1">
    <source>
        <dbReference type="EMBL" id="SEI00815.1"/>
    </source>
</evidence>
<organism evidence="1 2">
    <name type="scientific">Paenimyroides marinum</name>
    <dbReference type="NCBI Taxonomy" id="1159016"/>
    <lineage>
        <taxon>Bacteria</taxon>
        <taxon>Pseudomonadati</taxon>
        <taxon>Bacteroidota</taxon>
        <taxon>Flavobacteriia</taxon>
        <taxon>Flavobacteriales</taxon>
        <taxon>Flavobacteriaceae</taxon>
        <taxon>Paenimyroides</taxon>
    </lineage>
</organism>
<dbReference type="RefSeq" id="WP_091102276.1">
    <property type="nucleotide sequence ID" value="NZ_FNXE01000056.1"/>
</dbReference>
<sequence>MKLKTLKTFDSYIEAHLLKTKLESENIYCFLQDESLVATNPLYSFAVGGIKLQVKTTDYNTAWEILNENNPQMKSTDSNEICENCGHNGFYNNYKSVKGLKGFFSMLLSLMFQTYPVYYKNVWKCKKCGYETEIK</sequence>
<dbReference type="InterPro" id="IPR011322">
    <property type="entry name" value="N-reg_PII-like_a/b"/>
</dbReference>
<dbReference type="AlphaFoldDB" id="A0A1H6MGT7"/>
<accession>A0A1H6MGT7</accession>
<dbReference type="OrthoDB" id="8480302at2"/>